<feature type="transmembrane region" description="Helical" evidence="1">
    <location>
        <begin position="52"/>
        <end position="74"/>
    </location>
</feature>
<evidence type="ECO:0000313" key="2">
    <source>
        <dbReference type="EMBL" id="DAE16586.1"/>
    </source>
</evidence>
<keyword evidence="1" id="KW-0812">Transmembrane</keyword>
<protein>
    <submittedName>
        <fullName evidence="2">Uncharacterized protein</fullName>
    </submittedName>
</protein>
<name>A0A8S5QCA6_9CAUD</name>
<evidence type="ECO:0000256" key="1">
    <source>
        <dbReference type="SAM" id="Phobius"/>
    </source>
</evidence>
<organism evidence="2">
    <name type="scientific">Podoviridae sp. ctiwu7</name>
    <dbReference type="NCBI Taxonomy" id="2825269"/>
    <lineage>
        <taxon>Viruses</taxon>
        <taxon>Duplodnaviria</taxon>
        <taxon>Heunggongvirae</taxon>
        <taxon>Uroviricota</taxon>
        <taxon>Caudoviricetes</taxon>
    </lineage>
</organism>
<keyword evidence="1" id="KW-0472">Membrane</keyword>
<accession>A0A8S5QCA6</accession>
<sequence>MSFSDPVNLIDHIPPDFDMKRITPKRPLEQRRKAKQARQNVEPFSCERPGRIWTLITFFGALAVIAGALITGAWSNE</sequence>
<reference evidence="2" key="1">
    <citation type="journal article" date="2021" name="Proc. Natl. Acad. Sci. U.S.A.">
        <title>A Catalog of Tens of Thousands of Viruses from Human Metagenomes Reveals Hidden Associations with Chronic Diseases.</title>
        <authorList>
            <person name="Tisza M.J."/>
            <person name="Buck C.B."/>
        </authorList>
    </citation>
    <scope>NUCLEOTIDE SEQUENCE</scope>
    <source>
        <strain evidence="2">Ctiwu7</strain>
    </source>
</reference>
<proteinExistence type="predicted"/>
<keyword evidence="1" id="KW-1133">Transmembrane helix</keyword>
<dbReference type="EMBL" id="BK015627">
    <property type="protein sequence ID" value="DAE16586.1"/>
    <property type="molecule type" value="Genomic_DNA"/>
</dbReference>